<dbReference type="OrthoDB" id="430293at2759"/>
<dbReference type="AlphaFoldDB" id="A0A976FPX6"/>
<dbReference type="GO" id="GO:0035091">
    <property type="term" value="F:phosphatidylinositol binding"/>
    <property type="evidence" value="ECO:0007669"/>
    <property type="project" value="InterPro"/>
</dbReference>
<gene>
    <name evidence="1" type="ORF">CCR75_001864</name>
</gene>
<reference evidence="1 2" key="1">
    <citation type="journal article" date="2021" name="Genome Biol.">
        <title>AFLAP: assembly-free linkage analysis pipeline using k-mers from genome sequencing data.</title>
        <authorList>
            <person name="Fletcher K."/>
            <person name="Zhang L."/>
            <person name="Gil J."/>
            <person name="Han R."/>
            <person name="Cavanaugh K."/>
            <person name="Michelmore R."/>
        </authorList>
    </citation>
    <scope>NUCLEOTIDE SEQUENCE [LARGE SCALE GENOMIC DNA]</scope>
    <source>
        <strain evidence="1 2">SF5</strain>
    </source>
</reference>
<dbReference type="EMBL" id="SHOA02000069">
    <property type="protein sequence ID" value="TDH70585.1"/>
    <property type="molecule type" value="Genomic_DNA"/>
</dbReference>
<accession>A0A976FPX6</accession>
<keyword evidence="2" id="KW-1185">Reference proteome</keyword>
<dbReference type="RefSeq" id="XP_067820084.1">
    <property type="nucleotide sequence ID" value="XM_067959965.1"/>
</dbReference>
<dbReference type="InterPro" id="IPR036871">
    <property type="entry name" value="PX_dom_sf"/>
</dbReference>
<evidence type="ECO:0000313" key="2">
    <source>
        <dbReference type="Proteomes" id="UP000294530"/>
    </source>
</evidence>
<dbReference type="Proteomes" id="UP000294530">
    <property type="component" value="Unassembled WGS sequence"/>
</dbReference>
<proteinExistence type="predicted"/>
<sequence>MQSVETSFPQLQPLQRLSSGESLQGDFSVEVIGSQESLDLDSGKFYTEYILRCSWFEHNSSPEIWDIVRRYREFCAIDILVFK</sequence>
<organism evidence="1 2">
    <name type="scientific">Bremia lactucae</name>
    <name type="common">Lettuce downy mildew</name>
    <dbReference type="NCBI Taxonomy" id="4779"/>
    <lineage>
        <taxon>Eukaryota</taxon>
        <taxon>Sar</taxon>
        <taxon>Stramenopiles</taxon>
        <taxon>Oomycota</taxon>
        <taxon>Peronosporomycetes</taxon>
        <taxon>Peronosporales</taxon>
        <taxon>Peronosporaceae</taxon>
        <taxon>Bremia</taxon>
    </lineage>
</organism>
<dbReference type="KEGG" id="blac:94345636"/>
<evidence type="ECO:0008006" key="3">
    <source>
        <dbReference type="Google" id="ProtNLM"/>
    </source>
</evidence>
<protein>
    <recommendedName>
        <fullName evidence="3">PX domain-containing protein</fullName>
    </recommendedName>
</protein>
<name>A0A976FPX6_BRELC</name>
<dbReference type="SUPFAM" id="SSF64268">
    <property type="entry name" value="PX domain"/>
    <property type="match status" value="1"/>
</dbReference>
<dbReference type="GeneID" id="94345636"/>
<evidence type="ECO:0000313" key="1">
    <source>
        <dbReference type="EMBL" id="TDH70585.1"/>
    </source>
</evidence>
<comment type="caution">
    <text evidence="1">The sequence shown here is derived from an EMBL/GenBank/DDBJ whole genome shotgun (WGS) entry which is preliminary data.</text>
</comment>